<proteinExistence type="predicted"/>
<dbReference type="Pfam" id="PF10825">
    <property type="entry name" value="DUF2752"/>
    <property type="match status" value="1"/>
</dbReference>
<sequence length="158" mass="16849">MARASLVQDRPWSQLGFFGAWLFATSVGIVLQPSHAGHGTHQLLGLPPCPSVLLFDRPCPGCGMTTSWCALLHGDWGLAVHANPFGPVFYAVFTFAAMAALIGFAQGRRVDMGSPRISRISGWVVGAFIVFGLARFALSPHYGTSTERMIAGISASSR</sequence>
<keyword evidence="1" id="KW-0812">Transmembrane</keyword>
<dbReference type="Proteomes" id="UP000727962">
    <property type="component" value="Unassembled WGS sequence"/>
</dbReference>
<keyword evidence="1" id="KW-1133">Transmembrane helix</keyword>
<feature type="transmembrane region" description="Helical" evidence="1">
    <location>
        <begin position="88"/>
        <end position="105"/>
    </location>
</feature>
<accession>A0A931LUN7</accession>
<dbReference type="AlphaFoldDB" id="A0A931LUN7"/>
<evidence type="ECO:0000313" key="3">
    <source>
        <dbReference type="Proteomes" id="UP000727962"/>
    </source>
</evidence>
<feature type="transmembrane region" description="Helical" evidence="1">
    <location>
        <begin position="12"/>
        <end position="31"/>
    </location>
</feature>
<protein>
    <submittedName>
        <fullName evidence="2">DUF2752 domain-containing protein</fullName>
    </submittedName>
</protein>
<gene>
    <name evidence="2" type="ORF">HYR64_03590</name>
</gene>
<reference evidence="2" key="1">
    <citation type="submission" date="2020-07" db="EMBL/GenBank/DDBJ databases">
        <title>Huge and variable diversity of episymbiotic CPR bacteria and DPANN archaea in groundwater ecosystems.</title>
        <authorList>
            <person name="He C.Y."/>
            <person name="Keren R."/>
            <person name="Whittaker M."/>
            <person name="Farag I.F."/>
            <person name="Doudna J."/>
            <person name="Cate J.H.D."/>
            <person name="Banfield J.F."/>
        </authorList>
    </citation>
    <scope>NUCLEOTIDE SEQUENCE</scope>
    <source>
        <strain evidence="2">NC_groundwater_17_Pr7_B-0.1um_64_12</strain>
    </source>
</reference>
<organism evidence="2 3">
    <name type="scientific">Fimbriimonas ginsengisoli</name>
    <dbReference type="NCBI Taxonomy" id="1005039"/>
    <lineage>
        <taxon>Bacteria</taxon>
        <taxon>Bacillati</taxon>
        <taxon>Armatimonadota</taxon>
        <taxon>Fimbriimonadia</taxon>
        <taxon>Fimbriimonadales</taxon>
        <taxon>Fimbriimonadaceae</taxon>
        <taxon>Fimbriimonas</taxon>
    </lineage>
</organism>
<feature type="transmembrane region" description="Helical" evidence="1">
    <location>
        <begin position="117"/>
        <end position="138"/>
    </location>
</feature>
<evidence type="ECO:0000256" key="1">
    <source>
        <dbReference type="SAM" id="Phobius"/>
    </source>
</evidence>
<dbReference type="InterPro" id="IPR021215">
    <property type="entry name" value="DUF2752"/>
</dbReference>
<dbReference type="EMBL" id="JACOSL010000025">
    <property type="protein sequence ID" value="MBI1756171.1"/>
    <property type="molecule type" value="Genomic_DNA"/>
</dbReference>
<keyword evidence="1" id="KW-0472">Membrane</keyword>
<name>A0A931LUN7_FIMGI</name>
<comment type="caution">
    <text evidence="2">The sequence shown here is derived from an EMBL/GenBank/DDBJ whole genome shotgun (WGS) entry which is preliminary data.</text>
</comment>
<evidence type="ECO:0000313" key="2">
    <source>
        <dbReference type="EMBL" id="MBI1756171.1"/>
    </source>
</evidence>